<evidence type="ECO:0000313" key="2">
    <source>
        <dbReference type="Proteomes" id="UP001075354"/>
    </source>
</evidence>
<dbReference type="Proteomes" id="UP001075354">
    <property type="component" value="Chromosome 2"/>
</dbReference>
<evidence type="ECO:0000313" key="1">
    <source>
        <dbReference type="EMBL" id="KAJ1530544.1"/>
    </source>
</evidence>
<name>A0AAV7XVE7_9NEOP</name>
<protein>
    <submittedName>
        <fullName evidence="1">Uncharacterized protein</fullName>
    </submittedName>
</protein>
<comment type="caution">
    <text evidence="1">The sequence shown here is derived from an EMBL/GenBank/DDBJ whole genome shotgun (WGS) entry which is preliminary data.</text>
</comment>
<proteinExistence type="predicted"/>
<dbReference type="AlphaFoldDB" id="A0AAV7XVE7"/>
<gene>
    <name evidence="1" type="ORF">ONE63_005432</name>
</gene>
<keyword evidence="2" id="KW-1185">Reference proteome</keyword>
<reference evidence="1" key="1">
    <citation type="submission" date="2022-12" db="EMBL/GenBank/DDBJ databases">
        <title>Chromosome-level genome assembly of the bean flower thrips Megalurothrips usitatus.</title>
        <authorList>
            <person name="Ma L."/>
            <person name="Liu Q."/>
            <person name="Li H."/>
            <person name="Cai W."/>
        </authorList>
    </citation>
    <scope>NUCLEOTIDE SEQUENCE</scope>
    <source>
        <strain evidence="1">Cailab_2022a</strain>
    </source>
</reference>
<dbReference type="EMBL" id="JAPTSV010000002">
    <property type="protein sequence ID" value="KAJ1530544.1"/>
    <property type="molecule type" value="Genomic_DNA"/>
</dbReference>
<accession>A0AAV7XVE7</accession>
<sequence>MHGAEAEGARQVVPIDAHFHLLPLLKHLQSLGPLLALSSRFRIVLSHQFGMTKQTRYLVCPPCFLWPKRCSTPVQCPASGRPVFSSQDADLQL</sequence>
<organism evidence="1 2">
    <name type="scientific">Megalurothrips usitatus</name>
    <name type="common">bean blossom thrips</name>
    <dbReference type="NCBI Taxonomy" id="439358"/>
    <lineage>
        <taxon>Eukaryota</taxon>
        <taxon>Metazoa</taxon>
        <taxon>Ecdysozoa</taxon>
        <taxon>Arthropoda</taxon>
        <taxon>Hexapoda</taxon>
        <taxon>Insecta</taxon>
        <taxon>Pterygota</taxon>
        <taxon>Neoptera</taxon>
        <taxon>Paraneoptera</taxon>
        <taxon>Thysanoptera</taxon>
        <taxon>Terebrantia</taxon>
        <taxon>Thripoidea</taxon>
        <taxon>Thripidae</taxon>
        <taxon>Megalurothrips</taxon>
    </lineage>
</organism>